<sequence>MLIPATRYRDCEAALRFINDVLNLPAHAVYRDDAGRIQHAQIALGAGLMMFGPPNDGPFDRYMADPGDIGGRETTTIYAVLPDRATLQAHYDRARAAGAEILMPLEDQPYGGANFTLADPEGHIWSFGDYDPRAEA</sequence>
<keyword evidence="3" id="KW-1185">Reference proteome</keyword>
<protein>
    <submittedName>
        <fullName evidence="2">VOC family protein</fullName>
    </submittedName>
</protein>
<dbReference type="InterPro" id="IPR004360">
    <property type="entry name" value="Glyas_Fos-R_dOase_dom"/>
</dbReference>
<evidence type="ECO:0000313" key="2">
    <source>
        <dbReference type="EMBL" id="MBV2361345.1"/>
    </source>
</evidence>
<comment type="caution">
    <text evidence="2">The sequence shown here is derived from an EMBL/GenBank/DDBJ whole genome shotgun (WGS) entry which is preliminary data.</text>
</comment>
<feature type="domain" description="VOC" evidence="1">
    <location>
        <begin position="1"/>
        <end position="130"/>
    </location>
</feature>
<accession>A0ABS6NBE7</accession>
<evidence type="ECO:0000259" key="1">
    <source>
        <dbReference type="PROSITE" id="PS51819"/>
    </source>
</evidence>
<dbReference type="Pfam" id="PF00903">
    <property type="entry name" value="Glyoxalase"/>
    <property type="match status" value="1"/>
</dbReference>
<dbReference type="EMBL" id="JAHRWL010000002">
    <property type="protein sequence ID" value="MBV2361345.1"/>
    <property type="molecule type" value="Genomic_DNA"/>
</dbReference>
<reference evidence="2" key="1">
    <citation type="submission" date="2021-06" db="EMBL/GenBank/DDBJ databases">
        <title>Thalassococcus sp. CAU 1522 isolated from sea sand, Republic of Korea.</title>
        <authorList>
            <person name="Kim W."/>
        </authorList>
    </citation>
    <scope>NUCLEOTIDE SEQUENCE</scope>
    <source>
        <strain evidence="2">CAU 1522</strain>
    </source>
</reference>
<dbReference type="InterPro" id="IPR037523">
    <property type="entry name" value="VOC_core"/>
</dbReference>
<dbReference type="Proteomes" id="UP001166293">
    <property type="component" value="Unassembled WGS sequence"/>
</dbReference>
<proteinExistence type="predicted"/>
<name>A0ABS6NBE7_9RHOB</name>
<organism evidence="2 3">
    <name type="scientific">Thalassococcus arenae</name>
    <dbReference type="NCBI Taxonomy" id="2851652"/>
    <lineage>
        <taxon>Bacteria</taxon>
        <taxon>Pseudomonadati</taxon>
        <taxon>Pseudomonadota</taxon>
        <taxon>Alphaproteobacteria</taxon>
        <taxon>Rhodobacterales</taxon>
        <taxon>Roseobacteraceae</taxon>
        <taxon>Thalassococcus</taxon>
    </lineage>
</organism>
<dbReference type="RefSeq" id="WP_217779671.1">
    <property type="nucleotide sequence ID" value="NZ_JAHRWL010000002.1"/>
</dbReference>
<evidence type="ECO:0000313" key="3">
    <source>
        <dbReference type="Proteomes" id="UP001166293"/>
    </source>
</evidence>
<gene>
    <name evidence="2" type="ORF">KUH32_16390</name>
</gene>
<dbReference type="PROSITE" id="PS51819">
    <property type="entry name" value="VOC"/>
    <property type="match status" value="1"/>
</dbReference>